<reference evidence="2 3" key="1">
    <citation type="submission" date="2020-04" db="EMBL/GenBank/DDBJ databases">
        <authorList>
            <person name="Laetsch R D."/>
            <person name="Stevens L."/>
            <person name="Kumar S."/>
            <person name="Blaxter L. M."/>
        </authorList>
    </citation>
    <scope>NUCLEOTIDE SEQUENCE [LARGE SCALE GENOMIC DNA]</scope>
</reference>
<dbReference type="Pfam" id="PF04727">
    <property type="entry name" value="ELMO_CED12"/>
    <property type="match status" value="1"/>
</dbReference>
<sequence length="291" mass="32384">MDDEEDEHEKWTKEREKVLDEWSEIELKGREALTADVTHEPGSSEGLVASEATLEELYPLLELQKPVEAISALDKIIQICLCRPSRTQMPPLGYTHKSLLLKLSHVPYDDNNGTHWLLLSDYFKIISQIALDTPNTPCPRVGSHWQIVGFQGNNPATDFRGCGILALLQLHSFTQKLPHNILQSIVQLSRTEPNDFPLAVVSINMTGLILAKLKKDSLDQLANPLNGLYSTISSLHAACLAQFCGKYKSQNASLAACQTIINDIDALLEKSPTSLLRLLEPNNDVLIKQLL</sequence>
<evidence type="ECO:0000313" key="2">
    <source>
        <dbReference type="EMBL" id="CAB3403123.1"/>
    </source>
</evidence>
<dbReference type="EMBL" id="CADEPM010000003">
    <property type="protein sequence ID" value="CAB3403123.1"/>
    <property type="molecule type" value="Genomic_DNA"/>
</dbReference>
<accession>A0A8S1EHC0</accession>
<dbReference type="PROSITE" id="PS51335">
    <property type="entry name" value="ELMO"/>
    <property type="match status" value="1"/>
</dbReference>
<dbReference type="InterPro" id="IPR050868">
    <property type="entry name" value="ELMO_domain-containing"/>
</dbReference>
<protein>
    <recommendedName>
        <fullName evidence="1">ELMO domain-containing protein</fullName>
    </recommendedName>
</protein>
<evidence type="ECO:0000313" key="3">
    <source>
        <dbReference type="Proteomes" id="UP000494206"/>
    </source>
</evidence>
<gene>
    <name evidence="2" type="ORF">CBOVIS_LOCUS5637</name>
</gene>
<dbReference type="Proteomes" id="UP000494206">
    <property type="component" value="Unassembled WGS sequence"/>
</dbReference>
<proteinExistence type="predicted"/>
<keyword evidence="3" id="KW-1185">Reference proteome</keyword>
<evidence type="ECO:0000259" key="1">
    <source>
        <dbReference type="PROSITE" id="PS51335"/>
    </source>
</evidence>
<comment type="caution">
    <text evidence="2">The sequence shown here is derived from an EMBL/GenBank/DDBJ whole genome shotgun (WGS) entry which is preliminary data.</text>
</comment>
<dbReference type="PANTHER" id="PTHR12771">
    <property type="entry name" value="ENGULFMENT AND CELL MOTILITY"/>
    <property type="match status" value="1"/>
</dbReference>
<organism evidence="2 3">
    <name type="scientific">Caenorhabditis bovis</name>
    <dbReference type="NCBI Taxonomy" id="2654633"/>
    <lineage>
        <taxon>Eukaryota</taxon>
        <taxon>Metazoa</taxon>
        <taxon>Ecdysozoa</taxon>
        <taxon>Nematoda</taxon>
        <taxon>Chromadorea</taxon>
        <taxon>Rhabditida</taxon>
        <taxon>Rhabditina</taxon>
        <taxon>Rhabditomorpha</taxon>
        <taxon>Rhabditoidea</taxon>
        <taxon>Rhabditidae</taxon>
        <taxon>Peloderinae</taxon>
        <taxon>Caenorhabditis</taxon>
    </lineage>
</organism>
<dbReference type="AlphaFoldDB" id="A0A8S1EHC0"/>
<dbReference type="OrthoDB" id="266227at2759"/>
<dbReference type="InterPro" id="IPR006816">
    <property type="entry name" value="ELMO_dom"/>
</dbReference>
<name>A0A8S1EHC0_9PELO</name>
<dbReference type="PANTHER" id="PTHR12771:SF2">
    <property type="entry name" value="ELMO DOMAIN-CONTAINING PROTEIN 3"/>
    <property type="match status" value="1"/>
</dbReference>
<feature type="domain" description="ELMO" evidence="1">
    <location>
        <begin position="114"/>
        <end position="272"/>
    </location>
</feature>